<dbReference type="Proteomes" id="UP000006591">
    <property type="component" value="Chromosome 9"/>
</dbReference>
<name>A0A0E0IM76_ORYNI</name>
<sequence>MTCEKMSDSNIVININMLSRIIASNMFNTEMTNTYLENALDPVAMLLVLSPPLPFSPPLPLFPSVASTDRHDPRDCQYRGSRAHVKNALPKNLITHLPVQVLRWTEFRRSARSEYLCAKVLKTGEIKLKLRRNIK</sequence>
<keyword evidence="2" id="KW-1185">Reference proteome</keyword>
<dbReference type="EnsemblPlants" id="ONIVA09G17100.1">
    <property type="protein sequence ID" value="ONIVA09G17100.1"/>
    <property type="gene ID" value="ONIVA09G17100"/>
</dbReference>
<dbReference type="AlphaFoldDB" id="A0A0E0IM76"/>
<evidence type="ECO:0000313" key="2">
    <source>
        <dbReference type="Proteomes" id="UP000006591"/>
    </source>
</evidence>
<accession>A0A0E0IM76</accession>
<dbReference type="Gramene" id="ONIVA09G17100.1">
    <property type="protein sequence ID" value="ONIVA09G17100.1"/>
    <property type="gene ID" value="ONIVA09G17100"/>
</dbReference>
<proteinExistence type="predicted"/>
<dbReference type="HOGENOM" id="CLU_1889120_0_0_1"/>
<protein>
    <submittedName>
        <fullName evidence="1">Uncharacterized protein</fullName>
    </submittedName>
</protein>
<evidence type="ECO:0000313" key="1">
    <source>
        <dbReference type="EnsemblPlants" id="ONIVA09G17100.1"/>
    </source>
</evidence>
<reference evidence="1" key="1">
    <citation type="submission" date="2015-04" db="UniProtKB">
        <authorList>
            <consortium name="EnsemblPlants"/>
        </authorList>
    </citation>
    <scope>IDENTIFICATION</scope>
    <source>
        <strain evidence="1">SL10</strain>
    </source>
</reference>
<organism evidence="1">
    <name type="scientific">Oryza nivara</name>
    <name type="common">Indian wild rice</name>
    <name type="synonym">Oryza sativa f. spontanea</name>
    <dbReference type="NCBI Taxonomy" id="4536"/>
    <lineage>
        <taxon>Eukaryota</taxon>
        <taxon>Viridiplantae</taxon>
        <taxon>Streptophyta</taxon>
        <taxon>Embryophyta</taxon>
        <taxon>Tracheophyta</taxon>
        <taxon>Spermatophyta</taxon>
        <taxon>Magnoliopsida</taxon>
        <taxon>Liliopsida</taxon>
        <taxon>Poales</taxon>
        <taxon>Poaceae</taxon>
        <taxon>BOP clade</taxon>
        <taxon>Oryzoideae</taxon>
        <taxon>Oryzeae</taxon>
        <taxon>Oryzinae</taxon>
        <taxon>Oryza</taxon>
    </lineage>
</organism>
<reference evidence="1" key="2">
    <citation type="submission" date="2018-04" db="EMBL/GenBank/DDBJ databases">
        <title>OnivRS2 (Oryza nivara Reference Sequence Version 2).</title>
        <authorList>
            <person name="Zhang J."/>
            <person name="Kudrna D."/>
            <person name="Lee S."/>
            <person name="Talag J."/>
            <person name="Rajasekar S."/>
            <person name="Welchert J."/>
            <person name="Hsing Y.-I."/>
            <person name="Wing R.A."/>
        </authorList>
    </citation>
    <scope>NUCLEOTIDE SEQUENCE [LARGE SCALE GENOMIC DNA]</scope>
    <source>
        <strain evidence="1">SL10</strain>
    </source>
</reference>